<proteinExistence type="predicted"/>
<dbReference type="AlphaFoldDB" id="A0A1I3VE48"/>
<dbReference type="Proteomes" id="UP000183299">
    <property type="component" value="Unassembled WGS sequence"/>
</dbReference>
<reference evidence="4 5" key="1">
    <citation type="submission" date="2016-10" db="EMBL/GenBank/DDBJ databases">
        <authorList>
            <person name="de Groot N.N."/>
        </authorList>
    </citation>
    <scope>NUCLEOTIDE SEQUENCE [LARGE SCALE GENOMIC DNA]</scope>
    <source>
        <strain evidence="4 5">CGMCC 1.8891</strain>
    </source>
</reference>
<dbReference type="STRING" id="576117.SAMN04488138_11460"/>
<feature type="domain" description="DUF1468" evidence="2">
    <location>
        <begin position="32"/>
        <end position="156"/>
    </location>
</feature>
<name>A0A1I3VE48_9RHOB</name>
<dbReference type="RefSeq" id="WP_066598746.1">
    <property type="nucleotide sequence ID" value="NZ_FORY01000014.1"/>
</dbReference>
<feature type="transmembrane region" description="Helical" evidence="1">
    <location>
        <begin position="45"/>
        <end position="70"/>
    </location>
</feature>
<gene>
    <name evidence="3" type="ORF">Q4494_02505</name>
    <name evidence="4" type="ORF">SAMN04488138_11460</name>
</gene>
<feature type="transmembrane region" description="Helical" evidence="1">
    <location>
        <begin position="12"/>
        <end position="33"/>
    </location>
</feature>
<organism evidence="4 5">
    <name type="scientific">Celeribacter halophilus</name>
    <dbReference type="NCBI Taxonomy" id="576117"/>
    <lineage>
        <taxon>Bacteria</taxon>
        <taxon>Pseudomonadati</taxon>
        <taxon>Pseudomonadota</taxon>
        <taxon>Alphaproteobacteria</taxon>
        <taxon>Rhodobacterales</taxon>
        <taxon>Roseobacteraceae</taxon>
        <taxon>Celeribacter</taxon>
    </lineage>
</organism>
<evidence type="ECO:0000313" key="4">
    <source>
        <dbReference type="EMBL" id="SFJ92487.1"/>
    </source>
</evidence>
<keyword evidence="1" id="KW-0472">Membrane</keyword>
<keyword evidence="1" id="KW-0812">Transmembrane</keyword>
<dbReference type="InterPro" id="IPR009936">
    <property type="entry name" value="DUF1468"/>
</dbReference>
<dbReference type="EMBL" id="FORY01000014">
    <property type="protein sequence ID" value="SFJ92487.1"/>
    <property type="molecule type" value="Genomic_DNA"/>
</dbReference>
<evidence type="ECO:0000313" key="5">
    <source>
        <dbReference type="Proteomes" id="UP000183299"/>
    </source>
</evidence>
<reference evidence="3" key="2">
    <citation type="submission" date="2023-07" db="EMBL/GenBank/DDBJ databases">
        <title>Genome content predicts the carbon catabolic preferences of heterotrophic bacteria.</title>
        <authorList>
            <person name="Gralka M."/>
        </authorList>
    </citation>
    <scope>NUCLEOTIDE SEQUENCE</scope>
    <source>
        <strain evidence="3">I2M02</strain>
    </source>
</reference>
<dbReference type="Pfam" id="PF07331">
    <property type="entry name" value="TctB"/>
    <property type="match status" value="1"/>
</dbReference>
<evidence type="ECO:0000313" key="3">
    <source>
        <dbReference type="EMBL" id="MDO6455934.1"/>
    </source>
</evidence>
<sequence>MFRKLSPTPEVLTLGALLTCSVMSLIFINSLVAKPKALFGQSLSAISPSAFPMIVLTLLALMCIAALFLLRSDLAETPTKGLYRDEWIRAGIFFGIMILYSLTMQSFGFLISTAISLILISLQMGARSPIQIGLVSLVGPVALYLSATRLLAVSLPELNVIELFYAKLF</sequence>
<dbReference type="GeneID" id="98666276"/>
<feature type="transmembrane region" description="Helical" evidence="1">
    <location>
        <begin position="90"/>
        <end position="120"/>
    </location>
</feature>
<evidence type="ECO:0000256" key="1">
    <source>
        <dbReference type="SAM" id="Phobius"/>
    </source>
</evidence>
<keyword evidence="5" id="KW-1185">Reference proteome</keyword>
<dbReference type="OrthoDB" id="7858266at2"/>
<feature type="transmembrane region" description="Helical" evidence="1">
    <location>
        <begin position="132"/>
        <end position="152"/>
    </location>
</feature>
<dbReference type="EMBL" id="JAUOPJ010000002">
    <property type="protein sequence ID" value="MDO6455934.1"/>
    <property type="molecule type" value="Genomic_DNA"/>
</dbReference>
<dbReference type="Proteomes" id="UP001169823">
    <property type="component" value="Unassembled WGS sequence"/>
</dbReference>
<keyword evidence="1" id="KW-1133">Transmembrane helix</keyword>
<accession>A0A1I3VE48</accession>
<evidence type="ECO:0000259" key="2">
    <source>
        <dbReference type="Pfam" id="PF07331"/>
    </source>
</evidence>
<protein>
    <submittedName>
        <fullName evidence="4">Tripartite tricarboxylate transporter TctB family protein</fullName>
    </submittedName>
</protein>